<gene>
    <name evidence="3" type="ORF">GCM10023175_38440</name>
</gene>
<evidence type="ECO:0008006" key="5">
    <source>
        <dbReference type="Google" id="ProtNLM"/>
    </source>
</evidence>
<dbReference type="EMBL" id="BAABGT010000053">
    <property type="protein sequence ID" value="GAA4549755.1"/>
    <property type="molecule type" value="Genomic_DNA"/>
</dbReference>
<feature type="compositionally biased region" description="Gly residues" evidence="2">
    <location>
        <begin position="420"/>
        <end position="429"/>
    </location>
</feature>
<proteinExistence type="predicted"/>
<feature type="compositionally biased region" description="Basic and acidic residues" evidence="2">
    <location>
        <begin position="1"/>
        <end position="21"/>
    </location>
</feature>
<keyword evidence="1" id="KW-0175">Coiled coil</keyword>
<name>A0ABP8RVS7_9PSEU</name>
<protein>
    <recommendedName>
        <fullName evidence="5">Exonuclease SbcC</fullName>
    </recommendedName>
</protein>
<sequence>MSARAEADRAAGEWEAARKAADAASVGAEEAGHRLHEHRARLVRAERIDLAAVLRPTLRAGDECPVCAQAVATLPPPLDGADLDALRKAVAEAEAASRAAVQNSGAAEAAQVTARRAADRARAAVVGLESALDGRPSEADAARLLAELDDRARAAETAADAARTARRKRDGAAARVDELRAALSGAETELRRSRDPLVGLGAPDPGEDVAAGWRALVGWAAAEMAAREGRAATVRESLARAESDETAARGELETARAGWAAARAAESAALRAEQQVVAEIDAADRRRAALDAALAGLPDDAEAEAGIARAGELAAAAHAADLAARRARDALREEEAAAGGIEAELVRAWDEVRRVRDPLVGLGAPRSSATTWPPPGRPSPAGRSRPPRTGPRGVPRRPPQWRGPPSGGRPGRAGRRRARGGGAPGRGIR</sequence>
<comment type="caution">
    <text evidence="3">The sequence shown here is derived from an EMBL/GenBank/DDBJ whole genome shotgun (WGS) entry which is preliminary data.</text>
</comment>
<evidence type="ECO:0000313" key="3">
    <source>
        <dbReference type="EMBL" id="GAA4549755.1"/>
    </source>
</evidence>
<dbReference type="RefSeq" id="WP_345420157.1">
    <property type="nucleotide sequence ID" value="NZ_BAABGT010000053.1"/>
</dbReference>
<organism evidence="3 4">
    <name type="scientific">Pseudonocardia xishanensis</name>
    <dbReference type="NCBI Taxonomy" id="630995"/>
    <lineage>
        <taxon>Bacteria</taxon>
        <taxon>Bacillati</taxon>
        <taxon>Actinomycetota</taxon>
        <taxon>Actinomycetes</taxon>
        <taxon>Pseudonocardiales</taxon>
        <taxon>Pseudonocardiaceae</taxon>
        <taxon>Pseudonocardia</taxon>
    </lineage>
</organism>
<feature type="coiled-coil region" evidence="1">
    <location>
        <begin position="145"/>
        <end position="189"/>
    </location>
</feature>
<feature type="region of interest" description="Disordered" evidence="2">
    <location>
        <begin position="361"/>
        <end position="429"/>
    </location>
</feature>
<evidence type="ECO:0000256" key="1">
    <source>
        <dbReference type="SAM" id="Coils"/>
    </source>
</evidence>
<feature type="region of interest" description="Disordered" evidence="2">
    <location>
        <begin position="1"/>
        <end position="33"/>
    </location>
</feature>
<evidence type="ECO:0000313" key="4">
    <source>
        <dbReference type="Proteomes" id="UP001501598"/>
    </source>
</evidence>
<reference evidence="4" key="1">
    <citation type="journal article" date="2019" name="Int. J. Syst. Evol. Microbiol.">
        <title>The Global Catalogue of Microorganisms (GCM) 10K type strain sequencing project: providing services to taxonomists for standard genome sequencing and annotation.</title>
        <authorList>
            <consortium name="The Broad Institute Genomics Platform"/>
            <consortium name="The Broad Institute Genome Sequencing Center for Infectious Disease"/>
            <person name="Wu L."/>
            <person name="Ma J."/>
        </authorList>
    </citation>
    <scope>NUCLEOTIDE SEQUENCE [LARGE SCALE GENOMIC DNA]</scope>
    <source>
        <strain evidence="4">JCM 17906</strain>
    </source>
</reference>
<evidence type="ECO:0000256" key="2">
    <source>
        <dbReference type="SAM" id="MobiDB-lite"/>
    </source>
</evidence>
<accession>A0ABP8RVS7</accession>
<dbReference type="Proteomes" id="UP001501598">
    <property type="component" value="Unassembled WGS sequence"/>
</dbReference>
<keyword evidence="4" id="KW-1185">Reference proteome</keyword>